<evidence type="ECO:0000256" key="1">
    <source>
        <dbReference type="ARBA" id="ARBA00022574"/>
    </source>
</evidence>
<reference evidence="5" key="2">
    <citation type="submission" date="2015-08" db="UniProtKB">
        <authorList>
            <consortium name="WormBaseParasite"/>
        </authorList>
    </citation>
    <scope>IDENTIFICATION</scope>
</reference>
<dbReference type="PRINTS" id="PR00320">
    <property type="entry name" value="GPROTEINBRPT"/>
</dbReference>
<dbReference type="Pfam" id="PF00400">
    <property type="entry name" value="WD40"/>
    <property type="match status" value="5"/>
</dbReference>
<dbReference type="Gene3D" id="2.130.10.10">
    <property type="entry name" value="YVTN repeat-like/Quinoprotein amine dehydrogenase"/>
    <property type="match status" value="2"/>
</dbReference>
<keyword evidence="1 3" id="KW-0853">WD repeat</keyword>
<dbReference type="STRING" id="75913.A0A0K0F6Q3"/>
<dbReference type="InterPro" id="IPR036322">
    <property type="entry name" value="WD40_repeat_dom_sf"/>
</dbReference>
<dbReference type="PROSITE" id="PS50294">
    <property type="entry name" value="WD_REPEATS_REGION"/>
    <property type="match status" value="3"/>
</dbReference>
<feature type="repeat" description="WD" evidence="3">
    <location>
        <begin position="233"/>
        <end position="274"/>
    </location>
</feature>
<organism evidence="4 5">
    <name type="scientific">Strongyloides venezuelensis</name>
    <name type="common">Threadworm</name>
    <dbReference type="NCBI Taxonomy" id="75913"/>
    <lineage>
        <taxon>Eukaryota</taxon>
        <taxon>Metazoa</taxon>
        <taxon>Ecdysozoa</taxon>
        <taxon>Nematoda</taxon>
        <taxon>Chromadorea</taxon>
        <taxon>Rhabditida</taxon>
        <taxon>Tylenchina</taxon>
        <taxon>Panagrolaimomorpha</taxon>
        <taxon>Strongyloidoidea</taxon>
        <taxon>Strongyloididae</taxon>
        <taxon>Strongyloides</taxon>
    </lineage>
</organism>
<dbReference type="PROSITE" id="PS50082">
    <property type="entry name" value="WD_REPEATS_2"/>
    <property type="match status" value="4"/>
</dbReference>
<dbReference type="InterPro" id="IPR001680">
    <property type="entry name" value="WD40_rpt"/>
</dbReference>
<dbReference type="PANTHER" id="PTHR14604">
    <property type="entry name" value="WD40 REPEAT PF20"/>
    <property type="match status" value="1"/>
</dbReference>
<sequence length="444" mass="50044">MNMENLSILANTVPRYKNGLFQLFSAIEKEFDQIYAENLELREKLEIIGGERNQENIGKEGVIANRVHEYIQPQIAKKPIQMGQKLKTALKVAQPGLFSTSLKSYENSRLRYVQCLKGHDDGIWDVFSHYIPSKSLNIIGSASADKTAILWYAEGGSSFARYTGHTGSVNSIRFSENITSPDYVTVLTASGDRTAHIWKGKINISNKGPTSDEDDGHNDYHKVDNISNASQIFEGHKNAVVSAVFFPSSNKILTASWDRTANIYDIESGVVVNSLSGHEEELNYCNIHSTKSLIVTASKDSTFRLWDMRETMKDVSVIMGHNDSVSSVLFTNDDKVISSGEDRTVKLWDLRAMRNVLTNIRLESPVNKIAYNEKVKLIAIPMDNRALKLYDMNESKLIQVPRINNKSHRRIVYSCTWIPTGLQNNLFSCGFDKKIIGWKVLNDH</sequence>
<proteinExistence type="predicted"/>
<dbReference type="InterPro" id="IPR050995">
    <property type="entry name" value="WD-F-box_domain-protein"/>
</dbReference>
<dbReference type="WBParaSite" id="SVE_0449900.1">
    <property type="protein sequence ID" value="SVE_0449900.1"/>
    <property type="gene ID" value="SVE_0449900"/>
</dbReference>
<dbReference type="SUPFAM" id="SSF50978">
    <property type="entry name" value="WD40 repeat-like"/>
    <property type="match status" value="1"/>
</dbReference>
<evidence type="ECO:0000313" key="5">
    <source>
        <dbReference type="WBParaSite" id="SVE_0449900.1"/>
    </source>
</evidence>
<feature type="repeat" description="WD" evidence="3">
    <location>
        <begin position="318"/>
        <end position="358"/>
    </location>
</feature>
<feature type="repeat" description="WD" evidence="3">
    <location>
        <begin position="275"/>
        <end position="316"/>
    </location>
</feature>
<keyword evidence="2" id="KW-0677">Repeat</keyword>
<evidence type="ECO:0000256" key="2">
    <source>
        <dbReference type="ARBA" id="ARBA00022737"/>
    </source>
</evidence>
<dbReference type="InterPro" id="IPR020472">
    <property type="entry name" value="WD40_PAC1"/>
</dbReference>
<protein>
    <submittedName>
        <fullName evidence="5">WD_REPEATS_REGION domain-containing protein</fullName>
    </submittedName>
</protein>
<reference evidence="4" key="1">
    <citation type="submission" date="2014-07" db="EMBL/GenBank/DDBJ databases">
        <authorList>
            <person name="Martin A.A"/>
            <person name="De Silva N."/>
        </authorList>
    </citation>
    <scope>NUCLEOTIDE SEQUENCE</scope>
</reference>
<dbReference type="AlphaFoldDB" id="A0A0K0F6Q3"/>
<evidence type="ECO:0000313" key="4">
    <source>
        <dbReference type="Proteomes" id="UP000035680"/>
    </source>
</evidence>
<keyword evidence="4" id="KW-1185">Reference proteome</keyword>
<dbReference type="InterPro" id="IPR019775">
    <property type="entry name" value="WD40_repeat_CS"/>
</dbReference>
<feature type="repeat" description="WD" evidence="3">
    <location>
        <begin position="162"/>
        <end position="199"/>
    </location>
</feature>
<evidence type="ECO:0000256" key="3">
    <source>
        <dbReference type="PROSITE-ProRule" id="PRU00221"/>
    </source>
</evidence>
<dbReference type="PANTHER" id="PTHR14604:SF4">
    <property type="entry name" value="F-BOX DOMAIN-CONTAINING PROTEIN"/>
    <property type="match status" value="1"/>
</dbReference>
<dbReference type="PROSITE" id="PS00678">
    <property type="entry name" value="WD_REPEATS_1"/>
    <property type="match status" value="1"/>
</dbReference>
<accession>A0A0K0F6Q3</accession>
<dbReference type="Proteomes" id="UP000035680">
    <property type="component" value="Unassembled WGS sequence"/>
</dbReference>
<name>A0A0K0F6Q3_STRVS</name>
<dbReference type="CDD" id="cd00200">
    <property type="entry name" value="WD40"/>
    <property type="match status" value="1"/>
</dbReference>
<dbReference type="InterPro" id="IPR015943">
    <property type="entry name" value="WD40/YVTN_repeat-like_dom_sf"/>
</dbReference>
<dbReference type="SMART" id="SM00320">
    <property type="entry name" value="WD40"/>
    <property type="match status" value="6"/>
</dbReference>